<evidence type="ECO:0000256" key="2">
    <source>
        <dbReference type="ARBA" id="ARBA00014076"/>
    </source>
</evidence>
<dbReference type="EMBL" id="CAVLEF010000215">
    <property type="protein sequence ID" value="CAK1553230.1"/>
    <property type="molecule type" value="Genomic_DNA"/>
</dbReference>
<accession>A0AAV1JUM5</accession>
<dbReference type="InterPro" id="IPR007206">
    <property type="entry name" value="Protein_HGH1_C"/>
</dbReference>
<dbReference type="SUPFAM" id="SSF48371">
    <property type="entry name" value="ARM repeat"/>
    <property type="match status" value="1"/>
</dbReference>
<protein>
    <recommendedName>
        <fullName evidence="2">Protein HGH1 homolog</fullName>
    </recommendedName>
</protein>
<evidence type="ECO:0000259" key="4">
    <source>
        <dbReference type="Pfam" id="PF04064"/>
    </source>
</evidence>
<keyword evidence="6" id="KW-1185">Reference proteome</keyword>
<comment type="caution">
    <text evidence="5">The sequence shown here is derived from an EMBL/GenBank/DDBJ whole genome shotgun (WGS) entry which is preliminary data.</text>
</comment>
<dbReference type="PANTHER" id="PTHR13387">
    <property type="entry name" value="PROTEIN HGH1 HOMOLOG"/>
    <property type="match status" value="1"/>
</dbReference>
<evidence type="ECO:0000313" key="6">
    <source>
        <dbReference type="Proteomes" id="UP001497472"/>
    </source>
</evidence>
<evidence type="ECO:0000256" key="1">
    <source>
        <dbReference type="ARBA" id="ARBA00006712"/>
    </source>
</evidence>
<evidence type="ECO:0000259" key="3">
    <source>
        <dbReference type="Pfam" id="PF04063"/>
    </source>
</evidence>
<dbReference type="AlphaFoldDB" id="A0AAV1JUM5"/>
<dbReference type="PANTHER" id="PTHR13387:SF9">
    <property type="entry name" value="PROTEIN HGH1 HOMOLOG"/>
    <property type="match status" value="1"/>
</dbReference>
<dbReference type="Pfam" id="PF04063">
    <property type="entry name" value="DUF383"/>
    <property type="match status" value="1"/>
</dbReference>
<organism evidence="5 6">
    <name type="scientific">Leptosia nina</name>
    <dbReference type="NCBI Taxonomy" id="320188"/>
    <lineage>
        <taxon>Eukaryota</taxon>
        <taxon>Metazoa</taxon>
        <taxon>Ecdysozoa</taxon>
        <taxon>Arthropoda</taxon>
        <taxon>Hexapoda</taxon>
        <taxon>Insecta</taxon>
        <taxon>Pterygota</taxon>
        <taxon>Neoptera</taxon>
        <taxon>Endopterygota</taxon>
        <taxon>Lepidoptera</taxon>
        <taxon>Glossata</taxon>
        <taxon>Ditrysia</taxon>
        <taxon>Papilionoidea</taxon>
        <taxon>Pieridae</taxon>
        <taxon>Pierinae</taxon>
        <taxon>Leptosia</taxon>
    </lineage>
</organism>
<dbReference type="Pfam" id="PF04064">
    <property type="entry name" value="DUF384"/>
    <property type="match status" value="1"/>
</dbReference>
<dbReference type="InterPro" id="IPR039717">
    <property type="entry name" value="Hgh1"/>
</dbReference>
<feature type="domain" description="Protein HGH1 N-terminal" evidence="3">
    <location>
        <begin position="103"/>
        <end position="273"/>
    </location>
</feature>
<dbReference type="InterPro" id="IPR011989">
    <property type="entry name" value="ARM-like"/>
</dbReference>
<dbReference type="InterPro" id="IPR016024">
    <property type="entry name" value="ARM-type_fold"/>
</dbReference>
<name>A0AAV1JUM5_9NEOP</name>
<comment type="similarity">
    <text evidence="1">Belongs to the HGH1 family.</text>
</comment>
<sequence>MAKDPLDELIDFLKPDSRVDLKHISLDHLLGLSGTEDGINIILSKEKILQCIIDLTNDKVEEISKNALLLLINVTANSKGVLELIKYKPEGKKNVVGIFIGYVLDPQTKNADVACMILSNITRVEEALKISIDTFLPHLNDLLNVFVNIDYNKNGANLNYLAPLISNLSCNIRVRRWLTEENPHLPLIKLLPFCNYSPSSIRRGGAIGTLRNIAFDTSHHVFLLSRDLDLLTYLLTPLMGNEEYADEEMDALPIALQYLPKEKERDPDIDIRKMVLETLNKLCATKQGRETLRNNGVYYILREYHKWEKDAKTRLACENVVDILIQKEEEVGADDLSKVEVPADMTEKFQNMDDEYVNSV</sequence>
<proteinExistence type="inferred from homology"/>
<reference evidence="5 6" key="1">
    <citation type="submission" date="2023-11" db="EMBL/GenBank/DDBJ databases">
        <authorList>
            <person name="Okamura Y."/>
        </authorList>
    </citation>
    <scope>NUCLEOTIDE SEQUENCE [LARGE SCALE GENOMIC DNA]</scope>
</reference>
<dbReference type="Proteomes" id="UP001497472">
    <property type="component" value="Unassembled WGS sequence"/>
</dbReference>
<gene>
    <name evidence="5" type="ORF">LNINA_LOCUS12242</name>
</gene>
<feature type="domain" description="Protein HGH1 C-terminal" evidence="4">
    <location>
        <begin position="278"/>
        <end position="330"/>
    </location>
</feature>
<dbReference type="InterPro" id="IPR007205">
    <property type="entry name" value="Protein_HGH1_N"/>
</dbReference>
<evidence type="ECO:0000313" key="5">
    <source>
        <dbReference type="EMBL" id="CAK1553230.1"/>
    </source>
</evidence>
<dbReference type="Gene3D" id="1.25.10.10">
    <property type="entry name" value="Leucine-rich Repeat Variant"/>
    <property type="match status" value="1"/>
</dbReference>